<protein>
    <submittedName>
        <fullName evidence="3">Aminotransferase class V-fold PLP-dependent enzyme</fullName>
    </submittedName>
</protein>
<dbReference type="Gene3D" id="3.40.640.10">
    <property type="entry name" value="Type I PLP-dependent aspartate aminotransferase-like (Major domain)"/>
    <property type="match status" value="1"/>
</dbReference>
<sequence>MSIDWPSIRALYPALQNRTFLNTATFGQLSRLTVEAMDRHFAHRDELACSDFLGWFAEHDGLRSKLATLIQAEASDIAFLPNSNAGLAILMHSIDWHAGDEILTLEGEFPNNIYAPAYLAERGVKLIEAPWPRLLESIHERTRLVAVSSVNYTTGFRVPLAELASALEGRDIRFYVDATQMLGAVRFDFGAIEPDMLAVNCYKWMLAPNGVGFMAVSARQRARMEPLSIGWRSHHDWRNVDNLHLGTPVLVDTAEKYEGGMLPSSLLYGLEASVDLMLELGPAAIEQRVLDLASKTRAALRGIGGEPLPFDNTAIIAAHLPGRDASAVARALKQEGVMVSARHGLLRVSTHFYNDEQDIERLIAALRTSN</sequence>
<dbReference type="RefSeq" id="WP_194452381.1">
    <property type="nucleotide sequence ID" value="NZ_CP063849.1"/>
</dbReference>
<evidence type="ECO:0000313" key="3">
    <source>
        <dbReference type="EMBL" id="QOY90723.1"/>
    </source>
</evidence>
<evidence type="ECO:0000256" key="1">
    <source>
        <dbReference type="ARBA" id="ARBA00022898"/>
    </source>
</evidence>
<dbReference type="SUPFAM" id="SSF53383">
    <property type="entry name" value="PLP-dependent transferases"/>
    <property type="match status" value="1"/>
</dbReference>
<dbReference type="InterPro" id="IPR000192">
    <property type="entry name" value="Aminotrans_V_dom"/>
</dbReference>
<reference evidence="3 4" key="1">
    <citation type="submission" date="2020-10" db="EMBL/GenBank/DDBJ databases">
        <title>Complete genome sequence of Paludibaculum fermentans P105T, a facultatively anaerobic acidobacterium capable of dissimilatory Fe(III) reduction.</title>
        <authorList>
            <person name="Dedysh S.N."/>
            <person name="Beletsky A.V."/>
            <person name="Kulichevskaya I.S."/>
            <person name="Mardanov A.V."/>
            <person name="Ravin N.V."/>
        </authorList>
    </citation>
    <scope>NUCLEOTIDE SEQUENCE [LARGE SCALE GENOMIC DNA]</scope>
    <source>
        <strain evidence="3 4">P105</strain>
    </source>
</reference>
<accession>A0A7S7NVT0</accession>
<dbReference type="PANTHER" id="PTHR43586">
    <property type="entry name" value="CYSTEINE DESULFURASE"/>
    <property type="match status" value="1"/>
</dbReference>
<dbReference type="InterPro" id="IPR015421">
    <property type="entry name" value="PyrdxlP-dep_Trfase_major"/>
</dbReference>
<proteinExistence type="predicted"/>
<dbReference type="InterPro" id="IPR015424">
    <property type="entry name" value="PyrdxlP-dep_Trfase"/>
</dbReference>
<dbReference type="Proteomes" id="UP000593892">
    <property type="component" value="Chromosome"/>
</dbReference>
<feature type="domain" description="Aminotransferase class V" evidence="2">
    <location>
        <begin position="60"/>
        <end position="362"/>
    </location>
</feature>
<dbReference type="KEGG" id="pfer:IRI77_12485"/>
<dbReference type="InterPro" id="IPR015422">
    <property type="entry name" value="PyrdxlP-dep_Trfase_small"/>
</dbReference>
<dbReference type="PANTHER" id="PTHR43586:SF15">
    <property type="entry name" value="BLR3095 PROTEIN"/>
    <property type="match status" value="1"/>
</dbReference>
<dbReference type="EMBL" id="CP063849">
    <property type="protein sequence ID" value="QOY90723.1"/>
    <property type="molecule type" value="Genomic_DNA"/>
</dbReference>
<evidence type="ECO:0000313" key="4">
    <source>
        <dbReference type="Proteomes" id="UP000593892"/>
    </source>
</evidence>
<dbReference type="Pfam" id="PF00266">
    <property type="entry name" value="Aminotran_5"/>
    <property type="match status" value="1"/>
</dbReference>
<gene>
    <name evidence="3" type="ORF">IRI77_12485</name>
</gene>
<name>A0A7S7NVT0_PALFE</name>
<evidence type="ECO:0000259" key="2">
    <source>
        <dbReference type="Pfam" id="PF00266"/>
    </source>
</evidence>
<dbReference type="AlphaFoldDB" id="A0A7S7NVT0"/>
<keyword evidence="4" id="KW-1185">Reference proteome</keyword>
<keyword evidence="3" id="KW-0032">Aminotransferase</keyword>
<keyword evidence="3" id="KW-0808">Transferase</keyword>
<organism evidence="3 4">
    <name type="scientific">Paludibaculum fermentans</name>
    <dbReference type="NCBI Taxonomy" id="1473598"/>
    <lineage>
        <taxon>Bacteria</taxon>
        <taxon>Pseudomonadati</taxon>
        <taxon>Acidobacteriota</taxon>
        <taxon>Terriglobia</taxon>
        <taxon>Bryobacterales</taxon>
        <taxon>Bryobacteraceae</taxon>
        <taxon>Paludibaculum</taxon>
    </lineage>
</organism>
<dbReference type="GO" id="GO:0008483">
    <property type="term" value="F:transaminase activity"/>
    <property type="evidence" value="ECO:0007669"/>
    <property type="project" value="UniProtKB-KW"/>
</dbReference>
<dbReference type="Gene3D" id="3.90.1150.10">
    <property type="entry name" value="Aspartate Aminotransferase, domain 1"/>
    <property type="match status" value="1"/>
</dbReference>
<keyword evidence="1" id="KW-0663">Pyridoxal phosphate</keyword>